<dbReference type="Proteomes" id="UP000290288">
    <property type="component" value="Unassembled WGS sequence"/>
</dbReference>
<dbReference type="EMBL" id="SDEE01000432">
    <property type="protein sequence ID" value="RXW16494.1"/>
    <property type="molecule type" value="Genomic_DNA"/>
</dbReference>
<dbReference type="InterPro" id="IPR045339">
    <property type="entry name" value="DUF6534"/>
</dbReference>
<dbReference type="PANTHER" id="PTHR40465">
    <property type="entry name" value="CHROMOSOME 1, WHOLE GENOME SHOTGUN SEQUENCE"/>
    <property type="match status" value="1"/>
</dbReference>
<keyword evidence="4" id="KW-1185">Reference proteome</keyword>
<proteinExistence type="predicted"/>
<dbReference type="Pfam" id="PF20152">
    <property type="entry name" value="DUF6534"/>
    <property type="match status" value="1"/>
</dbReference>
<comment type="caution">
    <text evidence="3">The sequence shown here is derived from an EMBL/GenBank/DDBJ whole genome shotgun (WGS) entry which is preliminary data.</text>
</comment>
<name>A0A4Q2DD17_9AGAR</name>
<feature type="transmembrane region" description="Helical" evidence="1">
    <location>
        <begin position="214"/>
        <end position="235"/>
    </location>
</feature>
<dbReference type="AlphaFoldDB" id="A0A4Q2DD17"/>
<feature type="transmembrane region" description="Helical" evidence="1">
    <location>
        <begin position="18"/>
        <end position="36"/>
    </location>
</feature>
<evidence type="ECO:0000256" key="1">
    <source>
        <dbReference type="SAM" id="Phobius"/>
    </source>
</evidence>
<feature type="domain" description="DUF6534" evidence="2">
    <location>
        <begin position="178"/>
        <end position="262"/>
    </location>
</feature>
<reference evidence="3 4" key="1">
    <citation type="submission" date="2019-01" db="EMBL/GenBank/DDBJ databases">
        <title>Draft genome sequence of Psathyrella aberdarensis IHI B618.</title>
        <authorList>
            <person name="Buettner E."/>
            <person name="Kellner H."/>
        </authorList>
    </citation>
    <scope>NUCLEOTIDE SEQUENCE [LARGE SCALE GENOMIC DNA]</scope>
    <source>
        <strain evidence="3 4">IHI B618</strain>
    </source>
</reference>
<feature type="transmembrane region" description="Helical" evidence="1">
    <location>
        <begin position="95"/>
        <end position="116"/>
    </location>
</feature>
<gene>
    <name evidence="3" type="ORF">EST38_g9362</name>
</gene>
<organism evidence="3 4">
    <name type="scientific">Candolleomyces aberdarensis</name>
    <dbReference type="NCBI Taxonomy" id="2316362"/>
    <lineage>
        <taxon>Eukaryota</taxon>
        <taxon>Fungi</taxon>
        <taxon>Dikarya</taxon>
        <taxon>Basidiomycota</taxon>
        <taxon>Agaricomycotina</taxon>
        <taxon>Agaricomycetes</taxon>
        <taxon>Agaricomycetidae</taxon>
        <taxon>Agaricales</taxon>
        <taxon>Agaricineae</taxon>
        <taxon>Psathyrellaceae</taxon>
        <taxon>Candolleomyces</taxon>
    </lineage>
</organism>
<feature type="transmembrane region" description="Helical" evidence="1">
    <location>
        <begin position="241"/>
        <end position="260"/>
    </location>
</feature>
<feature type="transmembrane region" description="Helical" evidence="1">
    <location>
        <begin position="48"/>
        <end position="67"/>
    </location>
</feature>
<protein>
    <recommendedName>
        <fullName evidence="2">DUF6534 domain-containing protein</fullName>
    </recommendedName>
</protein>
<accession>A0A4Q2DD17</accession>
<evidence type="ECO:0000313" key="4">
    <source>
        <dbReference type="Proteomes" id="UP000290288"/>
    </source>
</evidence>
<dbReference type="OrthoDB" id="3053610at2759"/>
<sequence length="295" mass="32523">MGDTKQPSTFANKTGSQLIAAMINCFFFGIAFLRTLQYFRRYARKDPLYVRVIIGMMITLATLQTIFVNHQSYRDTISRYEGAQDSRLIEFTVPGKYICVYLITFIAQMFFTARIWTLTKSVGRSARFALIPLVALALLQLINGCILVHVEATSKTFADLGTHAHLLIGPTAMQGAATAAADIVVTVTLCYLYHVYGSVSSKVNGTVGRLVIYAINRAAATSICAVLSVFLFYFVSGTYYFMVPALMTGQLYIISVVSVLTSEESLRGDIEPGALKADSITKIETDKYSHSEKSV</sequence>
<evidence type="ECO:0000259" key="2">
    <source>
        <dbReference type="Pfam" id="PF20152"/>
    </source>
</evidence>
<keyword evidence="1" id="KW-0472">Membrane</keyword>
<keyword evidence="1" id="KW-0812">Transmembrane</keyword>
<dbReference type="PANTHER" id="PTHR40465:SF1">
    <property type="entry name" value="DUF6534 DOMAIN-CONTAINING PROTEIN"/>
    <property type="match status" value="1"/>
</dbReference>
<keyword evidence="1" id="KW-1133">Transmembrane helix</keyword>
<feature type="transmembrane region" description="Helical" evidence="1">
    <location>
        <begin position="128"/>
        <end position="152"/>
    </location>
</feature>
<evidence type="ECO:0000313" key="3">
    <source>
        <dbReference type="EMBL" id="RXW16494.1"/>
    </source>
</evidence>
<feature type="transmembrane region" description="Helical" evidence="1">
    <location>
        <begin position="172"/>
        <end position="193"/>
    </location>
</feature>